<evidence type="ECO:0000313" key="3">
    <source>
        <dbReference type="Proteomes" id="UP000822688"/>
    </source>
</evidence>
<dbReference type="PANTHER" id="PTHR35567:SF1">
    <property type="entry name" value="CONSERVED FUNGAL PROTEIN (AFU_ORTHOLOGUE AFUA_1G14230)"/>
    <property type="match status" value="1"/>
</dbReference>
<dbReference type="EMBL" id="CM026424">
    <property type="protein sequence ID" value="KAG0578686.1"/>
    <property type="molecule type" value="Genomic_DNA"/>
</dbReference>
<feature type="signal peptide" evidence="1">
    <location>
        <begin position="1"/>
        <end position="29"/>
    </location>
</feature>
<feature type="chain" id="PRO_5036274515" evidence="1">
    <location>
        <begin position="30"/>
        <end position="301"/>
    </location>
</feature>
<proteinExistence type="predicted"/>
<keyword evidence="1" id="KW-0732">Signal</keyword>
<dbReference type="EMBL" id="CM026424">
    <property type="protein sequence ID" value="KAG0578689.1"/>
    <property type="molecule type" value="Genomic_DNA"/>
</dbReference>
<dbReference type="PANTHER" id="PTHR35567">
    <property type="entry name" value="MALATE DEHYDROGENASE (AFU_ORTHOLOGUE AFUA_2G13800)"/>
    <property type="match status" value="1"/>
</dbReference>
<sequence length="301" mass="32553">MSKMSRQGRILLCVFAVLLQWQPWSVASATDLVPPKGYSVGFTATTVDGVQTYVCSDGEWIKRGSSADMTAADGTSLGTYWSVYNKETRAIDYFWSIRNSDGTRIESGYPISGLQASVLRSFVAATSAVSQYLAIIKIHRYAGDAAQVAFVALTGTQGGLPPREELCSSPTATADVPFAGNFTFYNQDRQPPANLPQSLTPKANFVQVVFLEGKVMYKFTKSGQWLYRGISATIRDVAGGNNLGKFGTVKKPDASGSKLLLQFTDPNGFFLLGQKVARPIQMSADGFGWQLLKVTTSGGFV</sequence>
<accession>A0A8T0I6I8</accession>
<dbReference type="Proteomes" id="UP000822688">
    <property type="component" value="Chromosome 4"/>
</dbReference>
<evidence type="ECO:0000256" key="1">
    <source>
        <dbReference type="SAM" id="SignalP"/>
    </source>
</evidence>
<keyword evidence="3" id="KW-1185">Reference proteome</keyword>
<protein>
    <submittedName>
        <fullName evidence="2">Uncharacterized protein</fullName>
    </submittedName>
</protein>
<reference evidence="2" key="1">
    <citation type="submission" date="2020-06" db="EMBL/GenBank/DDBJ databases">
        <title>WGS assembly of Ceratodon purpureus strain R40.</title>
        <authorList>
            <person name="Carey S.B."/>
            <person name="Jenkins J."/>
            <person name="Shu S."/>
            <person name="Lovell J.T."/>
            <person name="Sreedasyam A."/>
            <person name="Maumus F."/>
            <person name="Tiley G.P."/>
            <person name="Fernandez-Pozo N."/>
            <person name="Barry K."/>
            <person name="Chen C."/>
            <person name="Wang M."/>
            <person name="Lipzen A."/>
            <person name="Daum C."/>
            <person name="Saski C.A."/>
            <person name="Payton A.C."/>
            <person name="Mcbreen J.C."/>
            <person name="Conrad R.E."/>
            <person name="Kollar L.M."/>
            <person name="Olsson S."/>
            <person name="Huttunen S."/>
            <person name="Landis J.B."/>
            <person name="Wickett N.J."/>
            <person name="Johnson M.G."/>
            <person name="Rensing S.A."/>
            <person name="Grimwood J."/>
            <person name="Schmutz J."/>
            <person name="Mcdaniel S.F."/>
        </authorList>
    </citation>
    <scope>NUCLEOTIDE SEQUENCE</scope>
    <source>
        <strain evidence="2">R40</strain>
    </source>
</reference>
<dbReference type="AlphaFoldDB" id="A0A8T0I6I8"/>
<evidence type="ECO:0000313" key="2">
    <source>
        <dbReference type="EMBL" id="KAG0578686.1"/>
    </source>
</evidence>
<name>A0A8T0I6I8_CERPU</name>
<comment type="caution">
    <text evidence="2">The sequence shown here is derived from an EMBL/GenBank/DDBJ whole genome shotgun (WGS) entry which is preliminary data.</text>
</comment>
<gene>
    <name evidence="2" type="ORF">KC19_4G042500</name>
</gene>
<organism evidence="2 3">
    <name type="scientific">Ceratodon purpureus</name>
    <name type="common">Fire moss</name>
    <name type="synonym">Dicranum purpureum</name>
    <dbReference type="NCBI Taxonomy" id="3225"/>
    <lineage>
        <taxon>Eukaryota</taxon>
        <taxon>Viridiplantae</taxon>
        <taxon>Streptophyta</taxon>
        <taxon>Embryophyta</taxon>
        <taxon>Bryophyta</taxon>
        <taxon>Bryophytina</taxon>
        <taxon>Bryopsida</taxon>
        <taxon>Dicranidae</taxon>
        <taxon>Pseudoditrichales</taxon>
        <taxon>Ditrichaceae</taxon>
        <taxon>Ceratodon</taxon>
    </lineage>
</organism>